<feature type="chain" id="PRO_5030719704" description="Glycine zipper domain-containing protein" evidence="1">
    <location>
        <begin position="21"/>
        <end position="234"/>
    </location>
</feature>
<comment type="caution">
    <text evidence="2">The sequence shown here is derived from an EMBL/GenBank/DDBJ whole genome shotgun (WGS) entry which is preliminary data.</text>
</comment>
<dbReference type="PROSITE" id="PS51257">
    <property type="entry name" value="PROKAR_LIPOPROTEIN"/>
    <property type="match status" value="1"/>
</dbReference>
<name>A0A7W9U5M9_9BURK</name>
<dbReference type="RefSeq" id="WP_183549621.1">
    <property type="nucleotide sequence ID" value="NZ_JACHBX010000001.1"/>
</dbReference>
<organism evidence="2 3">
    <name type="scientific">Massilia aurea</name>
    <dbReference type="NCBI Taxonomy" id="373040"/>
    <lineage>
        <taxon>Bacteria</taxon>
        <taxon>Pseudomonadati</taxon>
        <taxon>Pseudomonadota</taxon>
        <taxon>Betaproteobacteria</taxon>
        <taxon>Burkholderiales</taxon>
        <taxon>Oxalobacteraceae</taxon>
        <taxon>Telluria group</taxon>
        <taxon>Massilia</taxon>
    </lineage>
</organism>
<protein>
    <recommendedName>
        <fullName evidence="4">Glycine zipper domain-containing protein</fullName>
    </recommendedName>
</protein>
<proteinExistence type="predicted"/>
<evidence type="ECO:0008006" key="4">
    <source>
        <dbReference type="Google" id="ProtNLM"/>
    </source>
</evidence>
<keyword evidence="1" id="KW-0732">Signal</keyword>
<evidence type="ECO:0000256" key="1">
    <source>
        <dbReference type="SAM" id="SignalP"/>
    </source>
</evidence>
<sequence length="234" mass="24456">MKKIVVLTLLTSLVSGCATTGQSGMSQTQYPQGGVAAEQDPCAVGSSALMGAAAGALLGALIDGKRGAARGAAAGGIVAALGCVAINSQSRQTRTAAQVDNDFIRTRGRLPAEPQVVSYQPRLNASTVQRGKPVVVNSTVELVNGATTPVMQVREELVVFDQDGKQFKSGSKALTNNSGGRFENSFEITLPKDASQGRYALRTNLYVNGKLSASRDLNTQLVWNGVEQVMIASR</sequence>
<feature type="signal peptide" evidence="1">
    <location>
        <begin position="1"/>
        <end position="20"/>
    </location>
</feature>
<evidence type="ECO:0000313" key="2">
    <source>
        <dbReference type="EMBL" id="MBB6132028.1"/>
    </source>
</evidence>
<reference evidence="2 3" key="1">
    <citation type="submission" date="2020-08" db="EMBL/GenBank/DDBJ databases">
        <title>The Agave Microbiome: Exploring the role of microbial communities in plant adaptations to desert environments.</title>
        <authorList>
            <person name="Partida-Martinez L.P."/>
        </authorList>
    </citation>
    <scope>NUCLEOTIDE SEQUENCE [LARGE SCALE GENOMIC DNA]</scope>
    <source>
        <strain evidence="2 3">AT3.2</strain>
    </source>
</reference>
<dbReference type="Proteomes" id="UP000540787">
    <property type="component" value="Unassembled WGS sequence"/>
</dbReference>
<dbReference type="AlphaFoldDB" id="A0A7W9U5M9"/>
<keyword evidence="3" id="KW-1185">Reference proteome</keyword>
<evidence type="ECO:0000313" key="3">
    <source>
        <dbReference type="Proteomes" id="UP000540787"/>
    </source>
</evidence>
<accession>A0A7W9U5M9</accession>
<gene>
    <name evidence="2" type="ORF">HD842_000139</name>
</gene>
<dbReference type="EMBL" id="JACHBX010000001">
    <property type="protein sequence ID" value="MBB6132028.1"/>
    <property type="molecule type" value="Genomic_DNA"/>
</dbReference>